<evidence type="ECO:0000313" key="3">
    <source>
        <dbReference type="EMBL" id="GFJ95229.1"/>
    </source>
</evidence>
<dbReference type="Gene3D" id="1.25.40.10">
    <property type="entry name" value="Tetratricopeptide repeat domain"/>
    <property type="match status" value="2"/>
</dbReference>
<keyword evidence="2" id="KW-0812">Transmembrane</keyword>
<accession>A0A6V8LKR5</accession>
<evidence type="ECO:0000256" key="1">
    <source>
        <dbReference type="SAM" id="MobiDB-lite"/>
    </source>
</evidence>
<feature type="transmembrane region" description="Helical" evidence="2">
    <location>
        <begin position="36"/>
        <end position="61"/>
    </location>
</feature>
<reference evidence="3 4" key="2">
    <citation type="submission" date="2020-03" db="EMBL/GenBank/DDBJ databases">
        <authorList>
            <person name="Ichikawa N."/>
            <person name="Kimura A."/>
            <person name="Kitahashi Y."/>
            <person name="Uohara A."/>
        </authorList>
    </citation>
    <scope>NUCLEOTIDE SEQUENCE [LARGE SCALE GENOMIC DNA]</scope>
    <source>
        <strain evidence="3 4">NBRC 108638</strain>
    </source>
</reference>
<dbReference type="SUPFAM" id="SSF52540">
    <property type="entry name" value="P-loop containing nucleoside triphosphate hydrolases"/>
    <property type="match status" value="1"/>
</dbReference>
<organism evidence="3 4">
    <name type="scientific">Phytohabitans rumicis</name>
    <dbReference type="NCBI Taxonomy" id="1076125"/>
    <lineage>
        <taxon>Bacteria</taxon>
        <taxon>Bacillati</taxon>
        <taxon>Actinomycetota</taxon>
        <taxon>Actinomycetes</taxon>
        <taxon>Micromonosporales</taxon>
        <taxon>Micromonosporaceae</taxon>
    </lineage>
</organism>
<evidence type="ECO:0000313" key="4">
    <source>
        <dbReference type="Proteomes" id="UP000482960"/>
    </source>
</evidence>
<keyword evidence="2" id="KW-0472">Membrane</keyword>
<protein>
    <recommendedName>
        <fullName evidence="5">MalT-like TPR region domain-containing protein</fullName>
    </recommendedName>
</protein>
<dbReference type="PANTHER" id="PTHR19959">
    <property type="entry name" value="KINESIN LIGHT CHAIN"/>
    <property type="match status" value="1"/>
</dbReference>
<feature type="region of interest" description="Disordered" evidence="1">
    <location>
        <begin position="905"/>
        <end position="926"/>
    </location>
</feature>
<dbReference type="SUPFAM" id="SSF48452">
    <property type="entry name" value="TPR-like"/>
    <property type="match status" value="1"/>
</dbReference>
<evidence type="ECO:0000256" key="2">
    <source>
        <dbReference type="SAM" id="Phobius"/>
    </source>
</evidence>
<reference evidence="3 4" key="1">
    <citation type="submission" date="2020-03" db="EMBL/GenBank/DDBJ databases">
        <title>Whole genome shotgun sequence of Phytohabitans rumicis NBRC 108638.</title>
        <authorList>
            <person name="Komaki H."/>
            <person name="Tamura T."/>
        </authorList>
    </citation>
    <scope>NUCLEOTIDE SEQUENCE [LARGE SCALE GENOMIC DNA]</scope>
    <source>
        <strain evidence="3 4">NBRC 108638</strain>
    </source>
</reference>
<dbReference type="InterPro" id="IPR011990">
    <property type="entry name" value="TPR-like_helical_dom_sf"/>
</dbReference>
<dbReference type="Proteomes" id="UP000482960">
    <property type="component" value="Unassembled WGS sequence"/>
</dbReference>
<name>A0A6V8LKR5_9ACTN</name>
<keyword evidence="2" id="KW-1133">Transmembrane helix</keyword>
<sequence>MLLWWRGWAGRVVAGLLVGAIGAAAAWALVADGKDWSAVGAGVAAALAGAFGPTLVAAVGAGTVRLRERRAAVAGVRVPQLPPSVAWLLHPTSGVVEFFGRRQVLTELTTWCAGRDAGPVRLVVAPGGFGKTRLAYRFCGLLDGWECWWIAHEREEATAGLLDEPGGAGRVLLVVDYADARDPAGLAALLVAASQPRRRVVRVLLLARTAGPWWTSLSSYHKASAAVLDALTTSANVIALDAAADDRSAGAVVADAAAQFAGHLDRPVPVVPDRVRDRGAGLLRLHAEALLLVLGGPRSADGRFDVIGEVLGHEARYWRAAADRTRLPLPGDPEQAGVMLRRVVAVAALLGATDREQAEHVVRTALADGTENDGLVDPDRVDVARWVGWLYHLYPADGAGAVDRLGTLQPDLLAETLAVNELTTCTRDQRAAIFTGLTAGQAVQALTILGRATIHHPAAVDLIEIALQTDTPVMADAVLTVALQFPGTFAARLAALLPTANLDPQQMRDLAGRVPFPTRELNPVALALTRAALDQETPDTPDIDRAWWRTWHAIRLAEAGRRAEALTASQEAVALFRELVAGNRDGYLPALALSVNNHAVRLADAGRRAEALTAIEDAVAYYRELVEGNRDAYLPYLAGSVNNYASRLAEAGRRVEALTASEEAVALRRELVAGNRDAHLPYLAMSVNNYASRLAEAGRRVEALTASEEAVALRRELVAGNRDAHLPYLAMSVNNYASRLAEAGRRVEALTASEEAVALRRELVAGNRDAHLPYLASSVNNHAIALAGRGGGPKRCPPARKPFPCTGSWWKAAGMRTCPTWPCRSTTTRSGWRRRGGGSKRWPPARKLSPFGGSWWKATGTRTCPTWPGLCGGRVACAWRWTSRRWKRSQRREKGWACTRCWPPPSRTRSPTGCTPPPKPSRTCMR</sequence>
<dbReference type="EMBL" id="BLPG01000001">
    <property type="protein sequence ID" value="GFJ95229.1"/>
    <property type="molecule type" value="Genomic_DNA"/>
</dbReference>
<dbReference type="InterPro" id="IPR027417">
    <property type="entry name" value="P-loop_NTPase"/>
</dbReference>
<dbReference type="RefSeq" id="WP_173082741.1">
    <property type="nucleotide sequence ID" value="NZ_BLPG01000001.1"/>
</dbReference>
<gene>
    <name evidence="3" type="ORF">Prum_088710</name>
</gene>
<feature type="transmembrane region" description="Helical" evidence="2">
    <location>
        <begin position="12"/>
        <end position="30"/>
    </location>
</feature>
<evidence type="ECO:0008006" key="5">
    <source>
        <dbReference type="Google" id="ProtNLM"/>
    </source>
</evidence>
<dbReference type="PANTHER" id="PTHR19959:SF119">
    <property type="entry name" value="FUNGAL LIPASE-LIKE DOMAIN-CONTAINING PROTEIN"/>
    <property type="match status" value="1"/>
</dbReference>
<keyword evidence="4" id="KW-1185">Reference proteome</keyword>
<proteinExistence type="predicted"/>
<dbReference type="AlphaFoldDB" id="A0A6V8LKR5"/>
<comment type="caution">
    <text evidence="3">The sequence shown here is derived from an EMBL/GenBank/DDBJ whole genome shotgun (WGS) entry which is preliminary data.</text>
</comment>